<name>A0AAE0WW20_9PEZI</name>
<protein>
    <submittedName>
        <fullName evidence="1">Uncharacterized protein</fullName>
    </submittedName>
</protein>
<dbReference type="GO" id="GO:0031146">
    <property type="term" value="P:SCF-dependent proteasomal ubiquitin-dependent protein catabolic process"/>
    <property type="evidence" value="ECO:0007669"/>
    <property type="project" value="TreeGrafter"/>
</dbReference>
<evidence type="ECO:0000313" key="1">
    <source>
        <dbReference type="EMBL" id="KAK3679340.1"/>
    </source>
</evidence>
<dbReference type="GO" id="GO:0019005">
    <property type="term" value="C:SCF ubiquitin ligase complex"/>
    <property type="evidence" value="ECO:0007669"/>
    <property type="project" value="TreeGrafter"/>
</dbReference>
<dbReference type="PANTHER" id="PTHR13318">
    <property type="entry name" value="PARTNER OF PAIRED, ISOFORM B-RELATED"/>
    <property type="match status" value="1"/>
</dbReference>
<organism evidence="1 2">
    <name type="scientific">Recurvomyces mirabilis</name>
    <dbReference type="NCBI Taxonomy" id="574656"/>
    <lineage>
        <taxon>Eukaryota</taxon>
        <taxon>Fungi</taxon>
        <taxon>Dikarya</taxon>
        <taxon>Ascomycota</taxon>
        <taxon>Pezizomycotina</taxon>
        <taxon>Dothideomycetes</taxon>
        <taxon>Dothideomycetidae</taxon>
        <taxon>Mycosphaerellales</taxon>
        <taxon>Teratosphaeriaceae</taxon>
        <taxon>Recurvomyces</taxon>
    </lineage>
</organism>
<accession>A0AAE0WW20</accession>
<proteinExistence type="predicted"/>
<dbReference type="PANTHER" id="PTHR13318:SF95">
    <property type="entry name" value="F-BOX PROTEIN YLR352W"/>
    <property type="match status" value="1"/>
</dbReference>
<gene>
    <name evidence="1" type="ORF">LTR78_000901</name>
</gene>
<dbReference type="Gene3D" id="3.80.10.10">
    <property type="entry name" value="Ribonuclease Inhibitor"/>
    <property type="match status" value="2"/>
</dbReference>
<dbReference type="InterPro" id="IPR032675">
    <property type="entry name" value="LRR_dom_sf"/>
</dbReference>
<comment type="caution">
    <text evidence="1">The sequence shown here is derived from an EMBL/GenBank/DDBJ whole genome shotgun (WGS) entry which is preliminary data.</text>
</comment>
<dbReference type="EMBL" id="JAUTXT010000002">
    <property type="protein sequence ID" value="KAK3679340.1"/>
    <property type="molecule type" value="Genomic_DNA"/>
</dbReference>
<sequence length="620" mass="69226">MAATDAQPLPADLFHLLTAELAARQDFATLYSCVASSRYLANAGAITALYRISLGEGSPVKGGGSDNLSFAEQDLVIMRWSIMWRTLILSSLGKTMYPYCRHLRELDLRDLSDLLDRLDEPKFRTKVAKQFFKGDLKQFHHTYQTIGKYQVTRLDIKKILFEIGDQITQHAPLLEGISEPNSSDVLTKALPGWASRLSHLHELELWDGKALADETLRSLVHKHCPRLQHLRIYHSSGENPDTYLATFLGGMPANTLTSFENNGTSGIAAETCLALNNHGKSLISLKLALDEDGMLALGLLQSCTQIEILSVAALRATVDLKAIQNDVFTTIVDWLNQCHRLVRMLRLMKSITDHADRIIPPGMFMHNAGDAYKAPSVHSADTFLFYSVEVSLDGVVSAPDLLLPILLNAKVRLHDLHVTAKEGSLYLVKDHHDFHKALATQKNLRNLKLRADPESVTRDDMDVLLDSLCSLTNLRELDVWRISEYFNNEHIKLLAEHLPLLEVLYLGGYGITDAVWDGISGLQHLKQATFAGLTSFTADGIQAFIQTLSASNSGLVLSVDLADPDYMISDEDQDKLREALVAKVGGRFEYQLLRGISYAFHILSYCADVTRPKYARFRRE</sequence>
<reference evidence="1" key="1">
    <citation type="submission" date="2023-07" db="EMBL/GenBank/DDBJ databases">
        <title>Black Yeasts Isolated from many extreme environments.</title>
        <authorList>
            <person name="Coleine C."/>
            <person name="Stajich J.E."/>
            <person name="Selbmann L."/>
        </authorList>
    </citation>
    <scope>NUCLEOTIDE SEQUENCE</scope>
    <source>
        <strain evidence="1">CCFEE 5485</strain>
    </source>
</reference>
<evidence type="ECO:0000313" key="2">
    <source>
        <dbReference type="Proteomes" id="UP001274830"/>
    </source>
</evidence>
<keyword evidence="2" id="KW-1185">Reference proteome</keyword>
<dbReference type="SUPFAM" id="SSF52047">
    <property type="entry name" value="RNI-like"/>
    <property type="match status" value="1"/>
</dbReference>
<dbReference type="Proteomes" id="UP001274830">
    <property type="component" value="Unassembled WGS sequence"/>
</dbReference>
<dbReference type="AlphaFoldDB" id="A0AAE0WW20"/>